<reference evidence="2" key="1">
    <citation type="submission" date="2017-04" db="EMBL/GenBank/DDBJ databases">
        <authorList>
            <person name="Varghese N."/>
            <person name="Submissions S."/>
        </authorList>
    </citation>
    <scope>NUCLEOTIDE SEQUENCE [LARGE SCALE GENOMIC DNA]</scope>
    <source>
        <strain evidence="2">DSM 19835</strain>
    </source>
</reference>
<dbReference type="NCBIfam" id="NF038128">
    <property type="entry name" value="choice_anch_J"/>
    <property type="match status" value="1"/>
</dbReference>
<dbReference type="EMBL" id="FXAO01000004">
    <property type="protein sequence ID" value="SMG31931.1"/>
    <property type="molecule type" value="Genomic_DNA"/>
</dbReference>
<accession>A0A1X7JU83</accession>
<name>A0A1X7JU83_9FLAO</name>
<dbReference type="Gene3D" id="2.60.120.200">
    <property type="match status" value="1"/>
</dbReference>
<dbReference type="STRING" id="188872.SAMN03080602_02256"/>
<protein>
    <recommendedName>
        <fullName evidence="3">DUF5017 domain-containing protein</fullName>
    </recommendedName>
</protein>
<dbReference type="RefSeq" id="WP_085499034.1">
    <property type="nucleotide sequence ID" value="NZ_FXAO01000004.1"/>
</dbReference>
<gene>
    <name evidence="1" type="ORF">SAMN03080602_02256</name>
</gene>
<proteinExistence type="predicted"/>
<evidence type="ECO:0000313" key="1">
    <source>
        <dbReference type="EMBL" id="SMG31931.1"/>
    </source>
</evidence>
<evidence type="ECO:0008006" key="3">
    <source>
        <dbReference type="Google" id="ProtNLM"/>
    </source>
</evidence>
<dbReference type="AlphaFoldDB" id="A0A1X7JU83"/>
<dbReference type="PROSITE" id="PS51257">
    <property type="entry name" value="PROKAR_LIPOPROTEIN"/>
    <property type="match status" value="1"/>
</dbReference>
<sequence length="549" mass="59703">MKNIVYLTAIILGLVVSGCNPMEDIYDEQGPSEIEVLGEVEFTLTDDDYDDLDKNFGNFDSEEEAKTLLPGLLKSKYPAWGQGSSALVGYNLYVGSAEGISDYSGSDVYELTKTDYEAAGSDALGFYPNVDPKEFLGDILETEIDSPEEGQIVLAKYNQYINDPVIGLASIVDYDFVGSFEGWSITDVVGAQGWTSEAAYIQGNGFDGGAQENDDWLVSPTIDLSGESDVKFQISQAINYATDLSLMKILVATDYSGDVTTATWNEIVLTNTPAGNSNDFIVSEDYDFSAYDGLSINIAFHYTSTATDAGRWRINQMMLKTIGVTGATNQKGDYFVYTEGAWEPSSGLYYLSSADFNSMGTGSGQPGENDTFGSSISPDNYLGTFLKLKFPYAQEEDELIVIYDYFSSSSGAQRRGNLYTFGNGEWTGHQSVIATTLQFGLDNGVWVPDNTIRYTLASNDYATIGAALASKYPDAASSASNYGNFDRRVGNAAYWSNEMLAEAFAVLLEDLAPNAAEGQKYVFTFLIYNGSSGEESLALIKSGDTWILN</sequence>
<dbReference type="Proteomes" id="UP000193420">
    <property type="component" value="Unassembled WGS sequence"/>
</dbReference>
<keyword evidence="2" id="KW-1185">Reference proteome</keyword>
<dbReference type="OrthoDB" id="1013052at2"/>
<organism evidence="1 2">
    <name type="scientific">Arenibacter troitsensis</name>
    <dbReference type="NCBI Taxonomy" id="188872"/>
    <lineage>
        <taxon>Bacteria</taxon>
        <taxon>Pseudomonadati</taxon>
        <taxon>Bacteroidota</taxon>
        <taxon>Flavobacteriia</taxon>
        <taxon>Flavobacteriales</taxon>
        <taxon>Flavobacteriaceae</taxon>
        <taxon>Arenibacter</taxon>
    </lineage>
</organism>
<evidence type="ECO:0000313" key="2">
    <source>
        <dbReference type="Proteomes" id="UP000193420"/>
    </source>
</evidence>